<dbReference type="EMBL" id="QNUG01000031">
    <property type="protein sequence ID" value="REC68677.1"/>
    <property type="molecule type" value="Genomic_DNA"/>
</dbReference>
<dbReference type="RefSeq" id="WP_116036160.1">
    <property type="nucleotide sequence ID" value="NZ_JBHLVV010000009.1"/>
</dbReference>
<dbReference type="AlphaFoldDB" id="A0A3D9CST2"/>
<evidence type="ECO:0000256" key="6">
    <source>
        <dbReference type="ARBA" id="ARBA00055169"/>
    </source>
</evidence>
<comment type="function">
    <text evidence="6">Catalyzes the adenylation by ATP of the carboxyl group of the C-terminal glycine of sulfur carrier protein MoaD.</text>
</comment>
<evidence type="ECO:0000256" key="3">
    <source>
        <dbReference type="ARBA" id="ARBA00022741"/>
    </source>
</evidence>
<dbReference type="PANTHER" id="PTHR10953:SF102">
    <property type="entry name" value="ADENYLYLTRANSFERASE AND SULFURTRANSFERASE MOCS3"/>
    <property type="match status" value="1"/>
</dbReference>
<name>A0A3D9CST2_9FLAO</name>
<keyword evidence="15" id="KW-1185">Reference proteome</keyword>
<dbReference type="CDD" id="cd00757">
    <property type="entry name" value="ThiF_MoeB_HesA_family"/>
    <property type="match status" value="1"/>
</dbReference>
<evidence type="ECO:0000256" key="1">
    <source>
        <dbReference type="ARBA" id="ARBA00009919"/>
    </source>
</evidence>
<dbReference type="InterPro" id="IPR000594">
    <property type="entry name" value="ThiF_NAD_FAD-bd"/>
</dbReference>
<comment type="similarity">
    <text evidence="1">Belongs to the HesA/MoeB/ThiF family.</text>
</comment>
<evidence type="ECO:0000313" key="14">
    <source>
        <dbReference type="EMBL" id="REC68677.1"/>
    </source>
</evidence>
<evidence type="ECO:0000256" key="9">
    <source>
        <dbReference type="ARBA" id="ARBA00073635"/>
    </source>
</evidence>
<dbReference type="GO" id="GO:0004792">
    <property type="term" value="F:thiosulfate-cyanide sulfurtransferase activity"/>
    <property type="evidence" value="ECO:0007669"/>
    <property type="project" value="TreeGrafter"/>
</dbReference>
<evidence type="ECO:0000259" key="13">
    <source>
        <dbReference type="Pfam" id="PF00899"/>
    </source>
</evidence>
<keyword evidence="2" id="KW-0808">Transferase</keyword>
<dbReference type="Proteomes" id="UP000256326">
    <property type="component" value="Unassembled WGS sequence"/>
</dbReference>
<evidence type="ECO:0000256" key="2">
    <source>
        <dbReference type="ARBA" id="ARBA00022679"/>
    </source>
</evidence>
<organism evidence="14 15">
    <name type="scientific">Epilithonimonas hispanica</name>
    <dbReference type="NCBI Taxonomy" id="358687"/>
    <lineage>
        <taxon>Bacteria</taxon>
        <taxon>Pseudomonadati</taxon>
        <taxon>Bacteroidota</taxon>
        <taxon>Flavobacteriia</taxon>
        <taxon>Flavobacteriales</taxon>
        <taxon>Weeksellaceae</taxon>
        <taxon>Chryseobacterium group</taxon>
        <taxon>Epilithonimonas</taxon>
    </lineage>
</organism>
<feature type="domain" description="THIF-type NAD/FAD binding fold" evidence="13">
    <location>
        <begin position="6"/>
        <end position="240"/>
    </location>
</feature>
<comment type="subunit">
    <text evidence="7">Homodimer. Forms a stable heterotetrameric complex of 2 MoeB and 2 MoaD during adenylation of MoaD.</text>
</comment>
<evidence type="ECO:0000256" key="7">
    <source>
        <dbReference type="ARBA" id="ARBA00063809"/>
    </source>
</evidence>
<dbReference type="Gene3D" id="3.40.50.720">
    <property type="entry name" value="NAD(P)-binding Rossmann-like Domain"/>
    <property type="match status" value="1"/>
</dbReference>
<evidence type="ECO:0000256" key="4">
    <source>
        <dbReference type="ARBA" id="ARBA00022840"/>
    </source>
</evidence>
<dbReference type="InterPro" id="IPR035985">
    <property type="entry name" value="Ubiquitin-activating_enz"/>
</dbReference>
<dbReference type="FunFam" id="3.40.50.720:FF:000033">
    <property type="entry name" value="Adenylyltransferase and sulfurtransferase MOCS3"/>
    <property type="match status" value="1"/>
</dbReference>
<proteinExistence type="inferred from homology"/>
<dbReference type="GO" id="GO:0061605">
    <property type="term" value="F:molybdopterin-synthase adenylyltransferase activity"/>
    <property type="evidence" value="ECO:0007669"/>
    <property type="project" value="UniProtKB-EC"/>
</dbReference>
<accession>A0A3D9CST2</accession>
<sequence length="363" mass="41147">MNLERYNRQIILPDFGISSQDKLLNSSVLVVGSGGLGCPALQVLVSSGIGKIGIVDFDVVEIQNLHRQFLFDEKDIGFPKVIVAEKHLKNRNSEAEIEIFNERITTGNVIHLIENYDIIVDCTDNFTTRYLLNDACFLMKKPLVYASIFRDEGQISVFNVEKENQVTNYRDLFPIPPNQNEVPTCNEAGVLPSHSAVIGTFQANEVIKLITGSPETLIHQLLIFNTKNYQSMTINFNENQEKSGPKTIEEFQNFDYNEFCNLNKNDEINSFSELQLFLNQEDSILIDVREADEQPRILSLKILEFPLVSLEENLNQFNSYKNLCFVCASGIRSKKALEIAKNHFPEKEIKHFPAGAKSILSSC</sequence>
<evidence type="ECO:0000256" key="8">
    <source>
        <dbReference type="ARBA" id="ARBA00066884"/>
    </source>
</evidence>
<dbReference type="GO" id="GO:0008641">
    <property type="term" value="F:ubiquitin-like modifier activating enzyme activity"/>
    <property type="evidence" value="ECO:0007669"/>
    <property type="project" value="InterPro"/>
</dbReference>
<gene>
    <name evidence="14" type="ORF">DRF58_13330</name>
</gene>
<protein>
    <recommendedName>
        <fullName evidence="9">Molybdopterin-synthase adenylyltransferase</fullName>
        <ecNumber evidence="8">2.7.7.80</ecNumber>
    </recommendedName>
    <alternativeName>
        <fullName evidence="12">MoaD protein adenylase</fullName>
    </alternativeName>
    <alternativeName>
        <fullName evidence="10">Molybdopterin-converting factor subunit 1 adenylase</fullName>
    </alternativeName>
    <alternativeName>
        <fullName evidence="11">Sulfur carrier protein MoaD adenylyltransferase</fullName>
    </alternativeName>
</protein>
<dbReference type="PANTHER" id="PTHR10953">
    <property type="entry name" value="UBIQUITIN-ACTIVATING ENZYME E1"/>
    <property type="match status" value="1"/>
</dbReference>
<dbReference type="InterPro" id="IPR036873">
    <property type="entry name" value="Rhodanese-like_dom_sf"/>
</dbReference>
<evidence type="ECO:0000256" key="12">
    <source>
        <dbReference type="ARBA" id="ARBA00078531"/>
    </source>
</evidence>
<reference evidence="14 15" key="1">
    <citation type="journal article" date="2006" name="Int. J. Syst. Evol. Microbiol.">
        <title>Chryseobacterium hispanicum sp. nov., isolated from the drinking water distribution system of Sevilla, Spain.</title>
        <authorList>
            <person name="Gallego V."/>
            <person name="Garcia M.T."/>
            <person name="Ventosa A."/>
        </authorList>
    </citation>
    <scope>NUCLEOTIDE SEQUENCE [LARGE SCALE GENOMIC DNA]</scope>
    <source>
        <strain evidence="14 15">KCTC 22104</strain>
    </source>
</reference>
<dbReference type="Gene3D" id="3.40.250.10">
    <property type="entry name" value="Rhodanese-like domain"/>
    <property type="match status" value="1"/>
</dbReference>
<dbReference type="Pfam" id="PF00899">
    <property type="entry name" value="ThiF"/>
    <property type="match status" value="1"/>
</dbReference>
<evidence type="ECO:0000256" key="11">
    <source>
        <dbReference type="ARBA" id="ARBA00075328"/>
    </source>
</evidence>
<dbReference type="OrthoDB" id="9804286at2"/>
<dbReference type="SUPFAM" id="SSF69572">
    <property type="entry name" value="Activating enzymes of the ubiquitin-like proteins"/>
    <property type="match status" value="1"/>
</dbReference>
<dbReference type="InterPro" id="IPR045886">
    <property type="entry name" value="ThiF/MoeB/HesA"/>
</dbReference>
<evidence type="ECO:0000256" key="10">
    <source>
        <dbReference type="ARBA" id="ARBA00075110"/>
    </source>
</evidence>
<dbReference type="GO" id="GO:0008146">
    <property type="term" value="F:sulfotransferase activity"/>
    <property type="evidence" value="ECO:0007669"/>
    <property type="project" value="TreeGrafter"/>
</dbReference>
<keyword evidence="3" id="KW-0547">Nucleotide-binding</keyword>
<comment type="catalytic activity">
    <reaction evidence="5">
        <text>[molybdopterin-synthase sulfur-carrier protein]-C-terminal Gly-Gly + ATP + H(+) = [molybdopterin-synthase sulfur-carrier protein]-C-terminal Gly-Gly-AMP + diphosphate</text>
        <dbReference type="Rhea" id="RHEA:43616"/>
        <dbReference type="Rhea" id="RHEA-COMP:12159"/>
        <dbReference type="Rhea" id="RHEA-COMP:12202"/>
        <dbReference type="ChEBI" id="CHEBI:15378"/>
        <dbReference type="ChEBI" id="CHEBI:30616"/>
        <dbReference type="ChEBI" id="CHEBI:33019"/>
        <dbReference type="ChEBI" id="CHEBI:90618"/>
        <dbReference type="ChEBI" id="CHEBI:90778"/>
        <dbReference type="EC" id="2.7.7.80"/>
    </reaction>
</comment>
<evidence type="ECO:0000256" key="5">
    <source>
        <dbReference type="ARBA" id="ARBA00052218"/>
    </source>
</evidence>
<dbReference type="CDD" id="cd00158">
    <property type="entry name" value="RHOD"/>
    <property type="match status" value="1"/>
</dbReference>
<dbReference type="GO" id="GO:0005829">
    <property type="term" value="C:cytosol"/>
    <property type="evidence" value="ECO:0007669"/>
    <property type="project" value="TreeGrafter"/>
</dbReference>
<keyword evidence="4" id="KW-0067">ATP-binding</keyword>
<comment type="caution">
    <text evidence="14">The sequence shown here is derived from an EMBL/GenBank/DDBJ whole genome shotgun (WGS) entry which is preliminary data.</text>
</comment>
<dbReference type="GO" id="GO:0005524">
    <property type="term" value="F:ATP binding"/>
    <property type="evidence" value="ECO:0007669"/>
    <property type="project" value="UniProtKB-KW"/>
</dbReference>
<dbReference type="EC" id="2.7.7.80" evidence="8"/>
<evidence type="ECO:0000313" key="15">
    <source>
        <dbReference type="Proteomes" id="UP000256326"/>
    </source>
</evidence>